<sequence>MICLACTDHETFRIANPLILKLFRILFIIDCHECC</sequence>
<dbReference type="EMBL" id="CDSC02000198">
    <property type="protein sequence ID" value="SEH78068.1"/>
    <property type="molecule type" value="Genomic_DNA"/>
</dbReference>
<evidence type="ECO:0000313" key="2">
    <source>
        <dbReference type="Proteomes" id="UP000198988"/>
    </source>
</evidence>
<reference evidence="2" key="1">
    <citation type="submission" date="2016-06" db="EMBL/GenBank/DDBJ databases">
        <authorList>
            <person name="Petersen J."/>
            <person name="Sayavedra L."/>
        </authorList>
    </citation>
    <scope>NUCLEOTIDE SEQUENCE [LARGE SCALE GENOMIC DNA]</scope>
    <source>
        <strain evidence="2">BazSymA</strain>
    </source>
</reference>
<gene>
    <name evidence="1" type="ORF">BAZSYMA_ACONTIG69955_1</name>
</gene>
<dbReference type="Proteomes" id="UP000198988">
    <property type="component" value="Unassembled WGS sequence"/>
</dbReference>
<proteinExistence type="predicted"/>
<name>A0A1H6KRD6_9GAMM</name>
<organism evidence="1 2">
    <name type="scientific">Bathymodiolus azoricus thioautotrophic gill symbiont</name>
    <dbReference type="NCBI Taxonomy" id="235205"/>
    <lineage>
        <taxon>Bacteria</taxon>
        <taxon>Pseudomonadati</taxon>
        <taxon>Pseudomonadota</taxon>
        <taxon>Gammaproteobacteria</taxon>
        <taxon>sulfur-oxidizing symbionts</taxon>
    </lineage>
</organism>
<protein>
    <submittedName>
        <fullName evidence="1">Uncharacterized protein</fullName>
    </submittedName>
</protein>
<dbReference type="AlphaFoldDB" id="A0A1H6KRD6"/>
<evidence type="ECO:0000313" key="1">
    <source>
        <dbReference type="EMBL" id="SEH78068.1"/>
    </source>
</evidence>
<accession>A0A1H6KRD6</accession>